<evidence type="ECO:0000313" key="1">
    <source>
        <dbReference type="EMBL" id="GAF02371.1"/>
    </source>
</evidence>
<keyword evidence="2" id="KW-1185">Reference proteome</keyword>
<accession>W7YD30</accession>
<organism evidence="1 2">
    <name type="scientific">Saccharicrinis fermentans DSM 9555 = JCM 21142</name>
    <dbReference type="NCBI Taxonomy" id="869213"/>
    <lineage>
        <taxon>Bacteria</taxon>
        <taxon>Pseudomonadati</taxon>
        <taxon>Bacteroidota</taxon>
        <taxon>Bacteroidia</taxon>
        <taxon>Marinilabiliales</taxon>
        <taxon>Marinilabiliaceae</taxon>
        <taxon>Saccharicrinis</taxon>
    </lineage>
</organism>
<gene>
    <name evidence="1" type="ORF">JCM21142_31005</name>
</gene>
<proteinExistence type="predicted"/>
<dbReference type="AlphaFoldDB" id="W7YD30"/>
<dbReference type="EMBL" id="BAMD01000008">
    <property type="protein sequence ID" value="GAF02371.1"/>
    <property type="molecule type" value="Genomic_DNA"/>
</dbReference>
<dbReference type="Proteomes" id="UP000019402">
    <property type="component" value="Unassembled WGS sequence"/>
</dbReference>
<dbReference type="SUPFAM" id="SSF53822">
    <property type="entry name" value="Periplasmic binding protein-like I"/>
    <property type="match status" value="1"/>
</dbReference>
<comment type="caution">
    <text evidence="1">The sequence shown here is derived from an EMBL/GenBank/DDBJ whole genome shotgun (WGS) entry which is preliminary data.</text>
</comment>
<dbReference type="STRING" id="869213.GCA_000517085_01241"/>
<dbReference type="RefSeq" id="WP_235208048.1">
    <property type="nucleotide sequence ID" value="NZ_BAMD01000008.1"/>
</dbReference>
<sequence>MKTLQTLLIIALGTLLLNSCQHKPKVGLLMDTLERDRWKKDMKLIEEKVGELGGHFFVAIADADPDKQEEQAREMIENGIEVLIIVPVDSKKSR</sequence>
<protein>
    <submittedName>
        <fullName evidence="1">D-xylose-binding periplasmic protein</fullName>
    </submittedName>
</protein>
<reference evidence="1 2" key="1">
    <citation type="journal article" date="2014" name="Genome Announc.">
        <title>Draft Genome Sequence of Cytophaga fermentans JCM 21142T, a Facultative Anaerobe Isolated from Marine Mud.</title>
        <authorList>
            <person name="Starns D."/>
            <person name="Oshima K."/>
            <person name="Suda W."/>
            <person name="Iino T."/>
            <person name="Yuki M."/>
            <person name="Inoue J."/>
            <person name="Kitamura K."/>
            <person name="Iida T."/>
            <person name="Darby A."/>
            <person name="Hattori M."/>
            <person name="Ohkuma M."/>
        </authorList>
    </citation>
    <scope>NUCLEOTIDE SEQUENCE [LARGE SCALE GENOMIC DNA]</scope>
    <source>
        <strain evidence="1 2">JCM 21142</strain>
    </source>
</reference>
<dbReference type="eggNOG" id="COG4213">
    <property type="taxonomic scope" value="Bacteria"/>
</dbReference>
<dbReference type="Gene3D" id="3.40.50.2300">
    <property type="match status" value="1"/>
</dbReference>
<dbReference type="InterPro" id="IPR028082">
    <property type="entry name" value="Peripla_BP_I"/>
</dbReference>
<name>W7YD30_9BACT</name>
<evidence type="ECO:0000313" key="2">
    <source>
        <dbReference type="Proteomes" id="UP000019402"/>
    </source>
</evidence>